<feature type="binding site" evidence="8">
    <location>
        <begin position="56"/>
        <end position="60"/>
    </location>
    <ligand>
        <name>GTP</name>
        <dbReference type="ChEBI" id="CHEBI:37565"/>
        <label>1</label>
    </ligand>
</feature>
<dbReference type="CDD" id="cd01895">
    <property type="entry name" value="EngA2"/>
    <property type="match status" value="1"/>
</dbReference>
<dbReference type="EMBL" id="CP096040">
    <property type="protein sequence ID" value="USQ93872.1"/>
    <property type="molecule type" value="Genomic_DNA"/>
</dbReference>
<dbReference type="InterPro" id="IPR005225">
    <property type="entry name" value="Small_GTP-bd"/>
</dbReference>
<dbReference type="PROSITE" id="PS51712">
    <property type="entry name" value="G_ENGA"/>
    <property type="match status" value="2"/>
</dbReference>
<feature type="binding site" evidence="8">
    <location>
        <begin position="185"/>
        <end position="192"/>
    </location>
    <ligand>
        <name>GTP</name>
        <dbReference type="ChEBI" id="CHEBI:37565"/>
        <label>2</label>
    </ligand>
</feature>
<feature type="region of interest" description="Disordered" evidence="10">
    <location>
        <begin position="440"/>
        <end position="510"/>
    </location>
</feature>
<feature type="domain" description="EngA-type G" evidence="11">
    <location>
        <begin position="3"/>
        <end position="167"/>
    </location>
</feature>
<comment type="similarity">
    <text evidence="1 8 9">Belongs to the TRAFAC class TrmE-Era-EngA-EngB-Septin-like GTPase superfamily. EngA (Der) GTPase family.</text>
</comment>
<evidence type="ECO:0000256" key="9">
    <source>
        <dbReference type="PROSITE-ProRule" id="PRU01049"/>
    </source>
</evidence>
<dbReference type="PANTHER" id="PTHR43834:SF6">
    <property type="entry name" value="GTPASE DER"/>
    <property type="match status" value="1"/>
</dbReference>
<keyword evidence="3 8" id="KW-0690">Ribosome biogenesis</keyword>
<keyword evidence="4" id="KW-0677">Repeat</keyword>
<feature type="compositionally biased region" description="Basic and acidic residues" evidence="10">
    <location>
        <begin position="445"/>
        <end position="469"/>
    </location>
</feature>
<evidence type="ECO:0000256" key="3">
    <source>
        <dbReference type="ARBA" id="ARBA00022517"/>
    </source>
</evidence>
<evidence type="ECO:0000256" key="5">
    <source>
        <dbReference type="ARBA" id="ARBA00022741"/>
    </source>
</evidence>
<feature type="compositionally biased region" description="Low complexity" evidence="10">
    <location>
        <begin position="551"/>
        <end position="565"/>
    </location>
</feature>
<dbReference type="InterPro" id="IPR031166">
    <property type="entry name" value="G_ENGA"/>
</dbReference>
<evidence type="ECO:0000313" key="13">
    <source>
        <dbReference type="Proteomes" id="UP001057520"/>
    </source>
</evidence>
<comment type="function">
    <text evidence="8">GTPase that plays an essential role in the late steps of ribosome biogenesis.</text>
</comment>
<feature type="region of interest" description="Disordered" evidence="10">
    <location>
        <begin position="522"/>
        <end position="585"/>
    </location>
</feature>
<dbReference type="SUPFAM" id="SSF52540">
    <property type="entry name" value="P-loop containing nucleoside triphosphate hydrolases"/>
    <property type="match status" value="2"/>
</dbReference>
<evidence type="ECO:0000256" key="7">
    <source>
        <dbReference type="ARBA" id="ARBA00032345"/>
    </source>
</evidence>
<protein>
    <recommendedName>
        <fullName evidence="2 8">GTPase Der</fullName>
    </recommendedName>
    <alternativeName>
        <fullName evidence="7 8">GTP-binding protein EngA</fullName>
    </alternativeName>
</protein>
<dbReference type="NCBIfam" id="TIGR03594">
    <property type="entry name" value="GTPase_EngA"/>
    <property type="match status" value="1"/>
</dbReference>
<dbReference type="Proteomes" id="UP001057520">
    <property type="component" value="Chromosome"/>
</dbReference>
<dbReference type="Gene3D" id="3.40.50.300">
    <property type="entry name" value="P-loop containing nucleotide triphosphate hydrolases"/>
    <property type="match status" value="2"/>
</dbReference>
<evidence type="ECO:0000313" key="12">
    <source>
        <dbReference type="EMBL" id="USQ93872.1"/>
    </source>
</evidence>
<dbReference type="InterPro" id="IPR027417">
    <property type="entry name" value="P-loop_NTPase"/>
</dbReference>
<dbReference type="Pfam" id="PF01926">
    <property type="entry name" value="MMR_HSR1"/>
    <property type="match status" value="2"/>
</dbReference>
<keyword evidence="13" id="KW-1185">Reference proteome</keyword>
<feature type="binding site" evidence="8">
    <location>
        <begin position="119"/>
        <end position="122"/>
    </location>
    <ligand>
        <name>GTP</name>
        <dbReference type="ChEBI" id="CHEBI:37565"/>
        <label>1</label>
    </ligand>
</feature>
<evidence type="ECO:0000259" key="11">
    <source>
        <dbReference type="PROSITE" id="PS51712"/>
    </source>
</evidence>
<feature type="binding site" evidence="8">
    <location>
        <begin position="9"/>
        <end position="16"/>
    </location>
    <ligand>
        <name>GTP</name>
        <dbReference type="ChEBI" id="CHEBI:37565"/>
        <label>1</label>
    </ligand>
</feature>
<dbReference type="InterPro" id="IPR003593">
    <property type="entry name" value="AAA+_ATPase"/>
</dbReference>
<keyword evidence="5 8" id="KW-0547">Nucleotide-binding</keyword>
<name>A0ABY4ZM45_9CAUL</name>
<dbReference type="PRINTS" id="PR00326">
    <property type="entry name" value="GTP1OBG"/>
</dbReference>
<evidence type="ECO:0000256" key="6">
    <source>
        <dbReference type="ARBA" id="ARBA00023134"/>
    </source>
</evidence>
<evidence type="ECO:0000256" key="8">
    <source>
        <dbReference type="HAMAP-Rule" id="MF_00195"/>
    </source>
</evidence>
<accession>A0ABY4ZM45</accession>
<dbReference type="Gene3D" id="3.30.300.20">
    <property type="match status" value="1"/>
</dbReference>
<dbReference type="CDD" id="cd01894">
    <property type="entry name" value="EngA1"/>
    <property type="match status" value="1"/>
</dbReference>
<comment type="subunit">
    <text evidence="8">Associates with the 50S ribosomal subunit.</text>
</comment>
<evidence type="ECO:0000256" key="1">
    <source>
        <dbReference type="ARBA" id="ARBA00008279"/>
    </source>
</evidence>
<dbReference type="InterPro" id="IPR015946">
    <property type="entry name" value="KH_dom-like_a/b"/>
</dbReference>
<comment type="caution">
    <text evidence="8">Lacks conserved residue(s) required for the propagation of feature annotation.</text>
</comment>
<dbReference type="PANTHER" id="PTHR43834">
    <property type="entry name" value="GTPASE DER"/>
    <property type="match status" value="1"/>
</dbReference>
<keyword evidence="12" id="KW-0378">Hydrolase</keyword>
<dbReference type="Pfam" id="PF14714">
    <property type="entry name" value="KH_dom-like"/>
    <property type="match status" value="1"/>
</dbReference>
<dbReference type="InterPro" id="IPR006073">
    <property type="entry name" value="GTP-bd"/>
</dbReference>
<feature type="compositionally biased region" description="Low complexity" evidence="10">
    <location>
        <begin position="522"/>
        <end position="531"/>
    </location>
</feature>
<dbReference type="InterPro" id="IPR016484">
    <property type="entry name" value="GTPase_Der"/>
</dbReference>
<feature type="binding site" evidence="8">
    <location>
        <begin position="232"/>
        <end position="236"/>
    </location>
    <ligand>
        <name>GTP</name>
        <dbReference type="ChEBI" id="CHEBI:37565"/>
        <label>2</label>
    </ligand>
</feature>
<evidence type="ECO:0000256" key="4">
    <source>
        <dbReference type="ARBA" id="ARBA00022737"/>
    </source>
</evidence>
<dbReference type="HAMAP" id="MF_00195">
    <property type="entry name" value="GTPase_Der"/>
    <property type="match status" value="1"/>
</dbReference>
<dbReference type="NCBIfam" id="TIGR00231">
    <property type="entry name" value="small_GTP"/>
    <property type="match status" value="2"/>
</dbReference>
<sequence>MPLKLAIVGRPNVGKSTLFNRLAGKKLAIVDDQPGVTRDRRYADGRLGDLDLQLIDTAGFEDVSDESLEARMRAQTELAIEEADLSLFIYDAREGVTPLDEVFAALLRRRGKPVIIAANKAEGKAGQSGIGEAYKLGLGEPIPISGEHGEGMAELYAAMLEAVPEDQYSDDEDDEDKPIRLAIVGRPNAGKSTLINRLIGEQRLLTGPEAGITRDSISVDWVWGDKKVRLVDTAGLRKKAKVQEKLEKLSTQDTIRAITFAEVVVLVMDATHPFEIQDLQIADLTEREGRALVFCLAKWDLIEDQAATLAAFREHAERMLPQVRGAPVVALSGETGSGVNKLMPAVLKIHKDWSTKVKTRDLNDWLQMAMQRHPPPAVSGRRVKPKYMAQTKARPPTFVLFSSRADQMPDHYRRYLINSLRESFDLPGVPLRITIKSGANPYADGEAKGHSGRGKREFERREREEERIRASRNTVKKSKRLADEAAAKAAAEAGLPDPTVKPAKKKVPKAALQTAVDNAAVAAEPGKAAVKSVKKLGPKVQKKVSTTPSYKVGAKSAGGKAAGPKRPTAGSRTVRGNTGPGSKKR</sequence>
<evidence type="ECO:0000256" key="10">
    <source>
        <dbReference type="SAM" id="MobiDB-lite"/>
    </source>
</evidence>
<dbReference type="SMART" id="SM00382">
    <property type="entry name" value="AAA"/>
    <property type="match status" value="2"/>
</dbReference>
<feature type="domain" description="EngA-type G" evidence="11">
    <location>
        <begin position="179"/>
        <end position="354"/>
    </location>
</feature>
<reference evidence="12 13" key="1">
    <citation type="submission" date="2022-04" db="EMBL/GenBank/DDBJ databases">
        <title>Genome sequence of soybean root-associated Caulobacter segnis RL271.</title>
        <authorList>
            <person name="Longley R."/>
            <person name="Bonito G."/>
            <person name="Trigodet F."/>
            <person name="Crosson S."/>
            <person name="Fiebig A."/>
        </authorList>
    </citation>
    <scope>NUCLEOTIDE SEQUENCE [LARGE SCALE GENOMIC DNA]</scope>
    <source>
        <strain evidence="12 13">RL271</strain>
    </source>
</reference>
<organism evidence="12 13">
    <name type="scientific">Caulobacter segnis</name>
    <dbReference type="NCBI Taxonomy" id="88688"/>
    <lineage>
        <taxon>Bacteria</taxon>
        <taxon>Pseudomonadati</taxon>
        <taxon>Pseudomonadota</taxon>
        <taxon>Alphaproteobacteria</taxon>
        <taxon>Caulobacterales</taxon>
        <taxon>Caulobacteraceae</taxon>
        <taxon>Caulobacter</taxon>
    </lineage>
</organism>
<dbReference type="InterPro" id="IPR032859">
    <property type="entry name" value="KH_dom-like"/>
</dbReference>
<keyword evidence="6 8" id="KW-0342">GTP-binding</keyword>
<gene>
    <name evidence="8 12" type="primary">der</name>
    <name evidence="12" type="ORF">MZV50_14725</name>
</gene>
<proteinExistence type="inferred from homology"/>
<evidence type="ECO:0000256" key="2">
    <source>
        <dbReference type="ARBA" id="ARBA00020953"/>
    </source>
</evidence>
<feature type="compositionally biased region" description="Basic residues" evidence="10">
    <location>
        <begin position="532"/>
        <end position="542"/>
    </location>
</feature>
<dbReference type="GO" id="GO:0016787">
    <property type="term" value="F:hydrolase activity"/>
    <property type="evidence" value="ECO:0007669"/>
    <property type="project" value="UniProtKB-KW"/>
</dbReference>